<dbReference type="GO" id="GO:0016286">
    <property type="term" value="F:small conductance calcium-activated potassium channel activity"/>
    <property type="evidence" value="ECO:0007669"/>
    <property type="project" value="InterPro"/>
</dbReference>
<gene>
    <name evidence="3" type="ORF">PPROV_000451000</name>
</gene>
<evidence type="ECO:0000313" key="3">
    <source>
        <dbReference type="EMBL" id="GHP05761.1"/>
    </source>
</evidence>
<keyword evidence="2" id="KW-0812">Transmembrane</keyword>
<feature type="transmembrane region" description="Helical" evidence="2">
    <location>
        <begin position="492"/>
        <end position="512"/>
    </location>
</feature>
<dbReference type="Proteomes" id="UP000660262">
    <property type="component" value="Unassembled WGS sequence"/>
</dbReference>
<feature type="transmembrane region" description="Helical" evidence="2">
    <location>
        <begin position="412"/>
        <end position="430"/>
    </location>
</feature>
<keyword evidence="2" id="KW-1133">Transmembrane helix</keyword>
<feature type="transmembrane region" description="Helical" evidence="2">
    <location>
        <begin position="228"/>
        <end position="249"/>
    </location>
</feature>
<evidence type="ECO:0000256" key="2">
    <source>
        <dbReference type="SAM" id="Phobius"/>
    </source>
</evidence>
<protein>
    <submittedName>
        <fullName evidence="3">Uncharacterized protein</fullName>
    </submittedName>
</protein>
<comment type="caution">
    <text evidence="3">The sequence shown here is derived from an EMBL/GenBank/DDBJ whole genome shotgun (WGS) entry which is preliminary data.</text>
</comment>
<evidence type="ECO:0000256" key="1">
    <source>
        <dbReference type="SAM" id="MobiDB-lite"/>
    </source>
</evidence>
<keyword evidence="4" id="KW-1185">Reference proteome</keyword>
<dbReference type="GO" id="GO:0016020">
    <property type="term" value="C:membrane"/>
    <property type="evidence" value="ECO:0007669"/>
    <property type="project" value="InterPro"/>
</dbReference>
<accession>A0A830HJM4</accession>
<name>A0A830HJM4_9CHLO</name>
<keyword evidence="2" id="KW-0472">Membrane</keyword>
<feature type="compositionally biased region" description="Basic and acidic residues" evidence="1">
    <location>
        <begin position="93"/>
        <end position="104"/>
    </location>
</feature>
<evidence type="ECO:0000313" key="4">
    <source>
        <dbReference type="Proteomes" id="UP000660262"/>
    </source>
</evidence>
<feature type="transmembrane region" description="Helical" evidence="2">
    <location>
        <begin position="261"/>
        <end position="282"/>
    </location>
</feature>
<reference evidence="3" key="1">
    <citation type="submission" date="2020-10" db="EMBL/GenBank/DDBJ databases">
        <title>Unveiling of a novel bifunctional photoreceptor, Dualchrome1, isolated from a cosmopolitan green alga.</title>
        <authorList>
            <person name="Suzuki S."/>
            <person name="Kawachi M."/>
        </authorList>
    </citation>
    <scope>NUCLEOTIDE SEQUENCE</scope>
    <source>
        <strain evidence="3">NIES 2893</strain>
    </source>
</reference>
<proteinExistence type="predicted"/>
<dbReference type="PANTHER" id="PTHR10153">
    <property type="entry name" value="SMALL CONDUCTANCE CALCIUM-ACTIVATED POTASSIUM CHANNEL"/>
    <property type="match status" value="1"/>
</dbReference>
<dbReference type="AlphaFoldDB" id="A0A830HJM4"/>
<dbReference type="EMBL" id="BNJQ01000011">
    <property type="protein sequence ID" value="GHP05761.1"/>
    <property type="molecule type" value="Genomic_DNA"/>
</dbReference>
<dbReference type="InterPro" id="IPR015449">
    <property type="entry name" value="K_chnl_Ca-activ_SK"/>
</dbReference>
<feature type="transmembrane region" description="Helical" evidence="2">
    <location>
        <begin position="354"/>
        <end position="377"/>
    </location>
</feature>
<feature type="region of interest" description="Disordered" evidence="1">
    <location>
        <begin position="80"/>
        <end position="139"/>
    </location>
</feature>
<sequence>MGDDNTTRVLAFNGGQQAASVDHIASVDYISPVDPQSSTTAPNDAVTYNNAASVDHISPTPQAQSPQKDAVPAWNDAASADYISPTPKSPRRQAAETKKTHSDTRVIQVAPLETDGSAASDGNGVNNSSSPAEERMKSGWRRASKHFVNGEEKTGKDFWARLRNTVMPTYGLWGKVKKVHSKSALMQMLREHKSLNHIEVRSGLMEFDELRRTARDLEDRYSKHIKRYTVCLVASLFFAFVNAELMFLGSDTAQAQGMVRIISGVAETALCVTAVCNLRNYYRVRVKQRLQMKYVSSEHATIFEAGLSGPFYRDAAMCLTHCCVWPWYLIAKLHGRGANGGLLEAWHFDPAMSVYYRFLVVVYFASQAKILTLWRVFRHLSPIFNNRFIFLAKLNNMDYESLWLNGRMALELYPFSALALISFTNTILSAQGVSMCERMVNGDEYDDTILGIDPHNELAEKSYSWRRWIFHIVMNNFGGNVRSHPVTPCGQAVVSASLLVGNVILAVLIAILTNSIRLRPNEELVVKLAKLDMLNGRMKRVATVCLQRAWRAKLSGWDAGTSVQSFHRAIWMVRQIRLSREDEKRGTTSPSTAALDAISFLDGKVESMNETLETMSRQINTTLTSMQTQIKSVSSVFGE</sequence>
<organism evidence="3 4">
    <name type="scientific">Pycnococcus provasolii</name>
    <dbReference type="NCBI Taxonomy" id="41880"/>
    <lineage>
        <taxon>Eukaryota</taxon>
        <taxon>Viridiplantae</taxon>
        <taxon>Chlorophyta</taxon>
        <taxon>Pseudoscourfieldiophyceae</taxon>
        <taxon>Pseudoscourfieldiales</taxon>
        <taxon>Pycnococcaceae</taxon>
        <taxon>Pycnococcus</taxon>
    </lineage>
</organism>